<dbReference type="HOGENOM" id="CLU_2621845_0_0_1"/>
<dbReference type="EMBL" id="KB445578">
    <property type="protein sequence ID" value="EMD90622.1"/>
    <property type="molecule type" value="Genomic_DNA"/>
</dbReference>
<protein>
    <submittedName>
        <fullName evidence="1">Uncharacterized protein</fullName>
    </submittedName>
</protein>
<proteinExistence type="predicted"/>
<keyword evidence="2" id="KW-1185">Reference proteome</keyword>
<reference evidence="1 2" key="1">
    <citation type="journal article" date="2012" name="PLoS Pathog.">
        <title>Diverse lifestyles and strategies of plant pathogenesis encoded in the genomes of eighteen Dothideomycetes fungi.</title>
        <authorList>
            <person name="Ohm R.A."/>
            <person name="Feau N."/>
            <person name="Henrissat B."/>
            <person name="Schoch C.L."/>
            <person name="Horwitz B.A."/>
            <person name="Barry K.W."/>
            <person name="Condon B.J."/>
            <person name="Copeland A.C."/>
            <person name="Dhillon B."/>
            <person name="Glaser F."/>
            <person name="Hesse C.N."/>
            <person name="Kosti I."/>
            <person name="LaButti K."/>
            <person name="Lindquist E.A."/>
            <person name="Lucas S."/>
            <person name="Salamov A.A."/>
            <person name="Bradshaw R.E."/>
            <person name="Ciuffetti L."/>
            <person name="Hamelin R.C."/>
            <person name="Kema G.H.J."/>
            <person name="Lawrence C."/>
            <person name="Scott J.A."/>
            <person name="Spatafora J.W."/>
            <person name="Turgeon B.G."/>
            <person name="de Wit P.J.G.M."/>
            <person name="Zhong S."/>
            <person name="Goodwin S.B."/>
            <person name="Grigoriev I.V."/>
        </authorList>
    </citation>
    <scope>NUCLEOTIDE SEQUENCE [LARGE SCALE GENOMIC DNA]</scope>
    <source>
        <strain evidence="2">C5 / ATCC 48332 / race O</strain>
    </source>
</reference>
<evidence type="ECO:0000313" key="2">
    <source>
        <dbReference type="Proteomes" id="UP000016936"/>
    </source>
</evidence>
<name>M2URU6_COCH5</name>
<reference evidence="2" key="2">
    <citation type="journal article" date="2013" name="PLoS Genet.">
        <title>Comparative genome structure, secondary metabolite, and effector coding capacity across Cochliobolus pathogens.</title>
        <authorList>
            <person name="Condon B.J."/>
            <person name="Leng Y."/>
            <person name="Wu D."/>
            <person name="Bushley K.E."/>
            <person name="Ohm R.A."/>
            <person name="Otillar R."/>
            <person name="Martin J."/>
            <person name="Schackwitz W."/>
            <person name="Grimwood J."/>
            <person name="MohdZainudin N."/>
            <person name="Xue C."/>
            <person name="Wang R."/>
            <person name="Manning V.A."/>
            <person name="Dhillon B."/>
            <person name="Tu Z.J."/>
            <person name="Steffenson B.J."/>
            <person name="Salamov A."/>
            <person name="Sun H."/>
            <person name="Lowry S."/>
            <person name="LaButti K."/>
            <person name="Han J."/>
            <person name="Copeland A."/>
            <person name="Lindquist E."/>
            <person name="Barry K."/>
            <person name="Schmutz J."/>
            <person name="Baker S.E."/>
            <person name="Ciuffetti L.M."/>
            <person name="Grigoriev I.V."/>
            <person name="Zhong S."/>
            <person name="Turgeon B.G."/>
        </authorList>
    </citation>
    <scope>NUCLEOTIDE SEQUENCE [LARGE SCALE GENOMIC DNA]</scope>
    <source>
        <strain evidence="2">C5 / ATCC 48332 / race O</strain>
    </source>
</reference>
<sequence length="78" mass="8531">MVKLLILSAKQKAQAMGYTGKASDKQGLPCFGVFCIGPMEQCPSGLKKEGKFWGQDGSCTSSLCTVERERQEFTLFCT</sequence>
<accession>M2URU6</accession>
<organism evidence="1 2">
    <name type="scientific">Cochliobolus heterostrophus (strain C5 / ATCC 48332 / race O)</name>
    <name type="common">Southern corn leaf blight fungus</name>
    <name type="synonym">Bipolaris maydis</name>
    <dbReference type="NCBI Taxonomy" id="701091"/>
    <lineage>
        <taxon>Eukaryota</taxon>
        <taxon>Fungi</taxon>
        <taxon>Dikarya</taxon>
        <taxon>Ascomycota</taxon>
        <taxon>Pezizomycotina</taxon>
        <taxon>Dothideomycetes</taxon>
        <taxon>Pleosporomycetidae</taxon>
        <taxon>Pleosporales</taxon>
        <taxon>Pleosporineae</taxon>
        <taxon>Pleosporaceae</taxon>
        <taxon>Bipolaris</taxon>
    </lineage>
</organism>
<dbReference type="AlphaFoldDB" id="M2URU6"/>
<gene>
    <name evidence="1" type="ORF">COCHEDRAFT_1022448</name>
</gene>
<dbReference type="Proteomes" id="UP000016936">
    <property type="component" value="Unassembled WGS sequence"/>
</dbReference>
<evidence type="ECO:0000313" key="1">
    <source>
        <dbReference type="EMBL" id="EMD90622.1"/>
    </source>
</evidence>